<protein>
    <submittedName>
        <fullName evidence="2">Uncharacterized protein</fullName>
    </submittedName>
</protein>
<evidence type="ECO:0000313" key="2">
    <source>
        <dbReference type="EMBL" id="KMP00802.1"/>
    </source>
</evidence>
<evidence type="ECO:0000256" key="1">
    <source>
        <dbReference type="SAM" id="MobiDB-lite"/>
    </source>
</evidence>
<reference evidence="3" key="1">
    <citation type="journal article" date="2010" name="Genome Res.">
        <title>Population genomic sequencing of Coccidioides fungi reveals recent hybridization and transposon control.</title>
        <authorList>
            <person name="Neafsey D.E."/>
            <person name="Barker B.M."/>
            <person name="Sharpton T.J."/>
            <person name="Stajich J.E."/>
            <person name="Park D.J."/>
            <person name="Whiston E."/>
            <person name="Hung C.-Y."/>
            <person name="McMahan C."/>
            <person name="White J."/>
            <person name="Sykes S."/>
            <person name="Heiman D."/>
            <person name="Young S."/>
            <person name="Zeng Q."/>
            <person name="Abouelleil A."/>
            <person name="Aftuck L."/>
            <person name="Bessette D."/>
            <person name="Brown A."/>
            <person name="FitzGerald M."/>
            <person name="Lui A."/>
            <person name="Macdonald J.P."/>
            <person name="Priest M."/>
            <person name="Orbach M.J."/>
            <person name="Galgiani J.N."/>
            <person name="Kirkland T.N."/>
            <person name="Cole G.T."/>
            <person name="Birren B.W."/>
            <person name="Henn M.R."/>
            <person name="Taylor J.W."/>
            <person name="Rounsley S.D."/>
        </authorList>
    </citation>
    <scope>NUCLEOTIDE SEQUENCE [LARGE SCALE GENOMIC DNA]</scope>
    <source>
        <strain evidence="3">RMSCC 2394</strain>
    </source>
</reference>
<dbReference type="EMBL" id="DS028093">
    <property type="protein sequence ID" value="KMP00802.1"/>
    <property type="molecule type" value="Genomic_DNA"/>
</dbReference>
<accession>A0A0J7AU25</accession>
<name>A0A0J7AU25_COCIT</name>
<organism evidence="2 3">
    <name type="scientific">Coccidioides immitis RMSCC 2394</name>
    <dbReference type="NCBI Taxonomy" id="404692"/>
    <lineage>
        <taxon>Eukaryota</taxon>
        <taxon>Fungi</taxon>
        <taxon>Dikarya</taxon>
        <taxon>Ascomycota</taxon>
        <taxon>Pezizomycotina</taxon>
        <taxon>Eurotiomycetes</taxon>
        <taxon>Eurotiomycetidae</taxon>
        <taxon>Onygenales</taxon>
        <taxon>Onygenaceae</taxon>
        <taxon>Coccidioides</taxon>
    </lineage>
</organism>
<evidence type="ECO:0000313" key="3">
    <source>
        <dbReference type="Proteomes" id="UP000054565"/>
    </source>
</evidence>
<sequence length="104" mass="10826">MYVRSPISVEEEGARRRIIIRRASKGACGSVTQVYPPGHLPRLNGASGSLTSVCCFSPAPKGNIPTPFPPPPAAAAAAGRPPTHHTRPPPASTFLLEPTVVHAA</sequence>
<feature type="region of interest" description="Disordered" evidence="1">
    <location>
        <begin position="65"/>
        <end position="104"/>
    </location>
</feature>
<dbReference type="AlphaFoldDB" id="A0A0J7AU25"/>
<proteinExistence type="predicted"/>
<dbReference type="Proteomes" id="UP000054565">
    <property type="component" value="Unassembled WGS sequence"/>
</dbReference>
<gene>
    <name evidence="2" type="ORF">CIRG_00944</name>
</gene>